<reference evidence="3 4" key="1">
    <citation type="journal article" date="2016" name="Int. J. Mol. Sci.">
        <title>Comparative genomics of the extreme acidophile Acidithiobacillus thiooxidans reveals intraspecific divergence and niche adaptation.</title>
        <authorList>
            <person name="Zhang X."/>
            <person name="Feng X."/>
            <person name="Tao J."/>
            <person name="Ma L."/>
            <person name="Xiao Y."/>
            <person name="Liang Y."/>
            <person name="Liu X."/>
            <person name="Yin H."/>
        </authorList>
    </citation>
    <scope>NUCLEOTIDE SEQUENCE [LARGE SCALE GENOMIC DNA]</scope>
    <source>
        <strain evidence="3 4">A02</strain>
        <strain evidence="2">DXS-W</strain>
    </source>
</reference>
<protein>
    <recommendedName>
        <fullName evidence="6">DUF481 domain-containing protein</fullName>
    </recommendedName>
</protein>
<dbReference type="STRING" id="930.GCA_002079865_03409"/>
<dbReference type="AlphaFoldDB" id="A0A1C2J016"/>
<sequence>MCFLFNQWPAWMAFMAFMAFFSVSVQAMADEPDVTPSVISKSEFAKKPEWSGTVGLGLSSSTGTSQALNLNTDDALLWHRGLWSNQSRLLYNYATSQGEVSADRLDVSNQTRYDIALQQYLFANLNYHRNHFDGYYFRADETLGYGHFFVLNQVSHLRLEAGAGVRQSHPIGGVYSTHPIARLYGKYLWKFSPHAHLSEAVDAILADNGANTYNSIFTVVSPLYGPLNLRLAFIATYNAKVQAGFRPMNTLTTINLAYNF</sequence>
<evidence type="ECO:0008006" key="6">
    <source>
        <dbReference type="Google" id="ProtNLM"/>
    </source>
</evidence>
<name>A0A1C2J016_ACITH</name>
<feature type="signal peptide" evidence="1">
    <location>
        <begin position="1"/>
        <end position="29"/>
    </location>
</feature>
<dbReference type="eggNOG" id="COG3137">
    <property type="taxonomic scope" value="Bacteria"/>
</dbReference>
<evidence type="ECO:0000313" key="4">
    <source>
        <dbReference type="Proteomes" id="UP000094893"/>
    </source>
</evidence>
<dbReference type="EMBL" id="LWSA01000073">
    <property type="protein sequence ID" value="OCX74278.1"/>
    <property type="molecule type" value="Genomic_DNA"/>
</dbReference>
<evidence type="ECO:0000313" key="2">
    <source>
        <dbReference type="EMBL" id="OCX72352.1"/>
    </source>
</evidence>
<dbReference type="EMBL" id="LWRY01000111">
    <property type="protein sequence ID" value="OCX72352.1"/>
    <property type="molecule type" value="Genomic_DNA"/>
</dbReference>
<evidence type="ECO:0000313" key="5">
    <source>
        <dbReference type="Proteomes" id="UP000095008"/>
    </source>
</evidence>
<evidence type="ECO:0000313" key="3">
    <source>
        <dbReference type="EMBL" id="OCX74278.1"/>
    </source>
</evidence>
<gene>
    <name evidence="2" type="ORF">A6M23_09865</name>
    <name evidence="3" type="ORF">A6P07_06115</name>
</gene>
<dbReference type="Pfam" id="PF04338">
    <property type="entry name" value="DUF481"/>
    <property type="match status" value="1"/>
</dbReference>
<dbReference type="Proteomes" id="UP000094893">
    <property type="component" value="Unassembled WGS sequence"/>
</dbReference>
<dbReference type="OrthoDB" id="5295367at2"/>
<dbReference type="RefSeq" id="WP_024894720.1">
    <property type="nucleotide sequence ID" value="NZ_LWRY01000111.1"/>
</dbReference>
<comment type="caution">
    <text evidence="3">The sequence shown here is derived from an EMBL/GenBank/DDBJ whole genome shotgun (WGS) entry which is preliminary data.</text>
</comment>
<feature type="chain" id="PRO_5009434557" description="DUF481 domain-containing protein" evidence="1">
    <location>
        <begin position="30"/>
        <end position="260"/>
    </location>
</feature>
<dbReference type="InterPro" id="IPR007433">
    <property type="entry name" value="DUF481"/>
</dbReference>
<keyword evidence="1" id="KW-0732">Signal</keyword>
<evidence type="ECO:0000256" key="1">
    <source>
        <dbReference type="SAM" id="SignalP"/>
    </source>
</evidence>
<organism evidence="3 4">
    <name type="scientific">Acidithiobacillus thiooxidans</name>
    <name type="common">Thiobacillus thiooxidans</name>
    <dbReference type="NCBI Taxonomy" id="930"/>
    <lineage>
        <taxon>Bacteria</taxon>
        <taxon>Pseudomonadati</taxon>
        <taxon>Pseudomonadota</taxon>
        <taxon>Acidithiobacillia</taxon>
        <taxon>Acidithiobacillales</taxon>
        <taxon>Acidithiobacillaceae</taxon>
        <taxon>Acidithiobacillus</taxon>
    </lineage>
</organism>
<accession>A0A1C2J016</accession>
<keyword evidence="5" id="KW-1185">Reference proteome</keyword>
<dbReference type="Proteomes" id="UP000095008">
    <property type="component" value="Unassembled WGS sequence"/>
</dbReference>
<proteinExistence type="predicted"/>